<keyword evidence="11" id="KW-1185">Reference proteome</keyword>
<dbReference type="CDD" id="cd02020">
    <property type="entry name" value="CMPK"/>
    <property type="match status" value="1"/>
</dbReference>
<keyword evidence="8" id="KW-0963">Cytoplasm</keyword>
<gene>
    <name evidence="8" type="primary">cmk</name>
    <name evidence="10" type="ordered locus">Ocepr_1777</name>
</gene>
<dbReference type="InterPro" id="IPR011994">
    <property type="entry name" value="Cytidylate_kinase_dom"/>
</dbReference>
<dbReference type="GO" id="GO:0036430">
    <property type="term" value="F:CMP kinase activity"/>
    <property type="evidence" value="ECO:0007669"/>
    <property type="project" value="RHEA"/>
</dbReference>
<comment type="catalytic activity">
    <reaction evidence="6 8">
        <text>dCMP + ATP = dCDP + ADP</text>
        <dbReference type="Rhea" id="RHEA:25094"/>
        <dbReference type="ChEBI" id="CHEBI:30616"/>
        <dbReference type="ChEBI" id="CHEBI:57566"/>
        <dbReference type="ChEBI" id="CHEBI:58593"/>
        <dbReference type="ChEBI" id="CHEBI:456216"/>
        <dbReference type="EC" id="2.7.4.25"/>
    </reaction>
</comment>
<dbReference type="KEGG" id="opr:Ocepr_1777"/>
<reference evidence="10 11" key="2">
    <citation type="journal article" date="2011" name="Stand. Genomic Sci.">
        <title>Complete genome sequence of Oceanithermus profundus type strain (506).</title>
        <authorList>
            <person name="Pati A."/>
            <person name="Zhang X."/>
            <person name="Lapidus A."/>
            <person name="Nolan M."/>
            <person name="Lucas S."/>
            <person name="Del Rio T.G."/>
            <person name="Tice H."/>
            <person name="Cheng J.F."/>
            <person name="Tapia R."/>
            <person name="Han C."/>
            <person name="Goodwin L."/>
            <person name="Pitluck S."/>
            <person name="Liolios K."/>
            <person name="Pagani I."/>
            <person name="Ivanova N."/>
            <person name="Mavromatis K."/>
            <person name="Chen A."/>
            <person name="Palaniappan K."/>
            <person name="Hauser L."/>
            <person name="Jeffries C.D."/>
            <person name="Brambilla E.M."/>
            <person name="Rohl A."/>
            <person name="Mwirichia R."/>
            <person name="Rohde M."/>
            <person name="Tindall B.J."/>
            <person name="Sikorski J."/>
            <person name="Wirth R."/>
            <person name="Goker M."/>
            <person name="Woyke T."/>
            <person name="Detter J.C."/>
            <person name="Bristow J."/>
            <person name="Eisen J.A."/>
            <person name="Markowitz V."/>
            <person name="Hugenholtz P."/>
            <person name="Kyrpides N.C."/>
            <person name="Klenk H.P."/>
            <person name="Land M."/>
        </authorList>
    </citation>
    <scope>NUCLEOTIDE SEQUENCE [LARGE SCALE GENOMIC DNA]</scope>
    <source>
        <strain evidence="11">DSM 14977 / NBRC 100410 / VKM B-2274 / 506</strain>
    </source>
</reference>
<evidence type="ECO:0000256" key="2">
    <source>
        <dbReference type="ARBA" id="ARBA00022679"/>
    </source>
</evidence>
<dbReference type="Proteomes" id="UP000008722">
    <property type="component" value="Chromosome"/>
</dbReference>
<accession>E4U9R6</accession>
<keyword evidence="3 8" id="KW-0547">Nucleotide-binding</keyword>
<organism evidence="10 11">
    <name type="scientific">Oceanithermus profundus (strain DSM 14977 / NBRC 100410 / VKM B-2274 / 506)</name>
    <dbReference type="NCBI Taxonomy" id="670487"/>
    <lineage>
        <taxon>Bacteria</taxon>
        <taxon>Thermotogati</taxon>
        <taxon>Deinococcota</taxon>
        <taxon>Deinococci</taxon>
        <taxon>Thermales</taxon>
        <taxon>Thermaceae</taxon>
        <taxon>Oceanithermus</taxon>
    </lineage>
</organism>
<evidence type="ECO:0000259" key="9">
    <source>
        <dbReference type="Pfam" id="PF02224"/>
    </source>
</evidence>
<feature type="binding site" evidence="8">
    <location>
        <begin position="13"/>
        <end position="21"/>
    </location>
    <ligand>
        <name>ATP</name>
        <dbReference type="ChEBI" id="CHEBI:30616"/>
    </ligand>
</feature>
<dbReference type="HOGENOM" id="CLU_079959_0_0_0"/>
<dbReference type="NCBIfam" id="TIGR00017">
    <property type="entry name" value="cmk"/>
    <property type="match status" value="1"/>
</dbReference>
<protein>
    <recommendedName>
        <fullName evidence="8">Cytidylate kinase</fullName>
        <shortName evidence="8">CK</shortName>
        <ecNumber evidence="8">2.7.4.25</ecNumber>
    </recommendedName>
    <alternativeName>
        <fullName evidence="8">Cytidine monophosphate kinase</fullName>
        <shortName evidence="8">CMP kinase</shortName>
    </alternativeName>
</protein>
<dbReference type="Pfam" id="PF02224">
    <property type="entry name" value="Cytidylate_kin"/>
    <property type="match status" value="1"/>
</dbReference>
<dbReference type="SUPFAM" id="SSF52540">
    <property type="entry name" value="P-loop containing nucleoside triphosphate hydrolases"/>
    <property type="match status" value="1"/>
</dbReference>
<dbReference type="GO" id="GO:0005737">
    <property type="term" value="C:cytoplasm"/>
    <property type="evidence" value="ECO:0007669"/>
    <property type="project" value="UniProtKB-SubCell"/>
</dbReference>
<dbReference type="GO" id="GO:0036431">
    <property type="term" value="F:dCMP kinase activity"/>
    <property type="evidence" value="ECO:0007669"/>
    <property type="project" value="InterPro"/>
</dbReference>
<proteinExistence type="inferred from homology"/>
<evidence type="ECO:0000256" key="1">
    <source>
        <dbReference type="ARBA" id="ARBA00009427"/>
    </source>
</evidence>
<evidence type="ECO:0000256" key="5">
    <source>
        <dbReference type="ARBA" id="ARBA00022840"/>
    </source>
</evidence>
<dbReference type="EMBL" id="CP002361">
    <property type="protein sequence ID" value="ADR37230.1"/>
    <property type="molecule type" value="Genomic_DNA"/>
</dbReference>
<keyword evidence="4 8" id="KW-0418">Kinase</keyword>
<dbReference type="EC" id="2.7.4.25" evidence="8"/>
<evidence type="ECO:0000256" key="7">
    <source>
        <dbReference type="ARBA" id="ARBA00048478"/>
    </source>
</evidence>
<evidence type="ECO:0000313" key="10">
    <source>
        <dbReference type="EMBL" id="ADR37230.1"/>
    </source>
</evidence>
<dbReference type="STRING" id="670487.Ocepr_1777"/>
<comment type="similarity">
    <text evidence="1 8">Belongs to the cytidylate kinase family. Type 1 subfamily.</text>
</comment>
<dbReference type="HAMAP" id="MF_00238">
    <property type="entry name" value="Cytidyl_kinase_type1"/>
    <property type="match status" value="1"/>
</dbReference>
<dbReference type="Gene3D" id="3.40.50.300">
    <property type="entry name" value="P-loop containing nucleotide triphosphate hydrolases"/>
    <property type="match status" value="1"/>
</dbReference>
<sequence length="216" mass="23599" precursor="true">MENEPPLIITIDGPGASGKSSVARRIAQALEVPYVSSGLLYRGVAYQVLRYGVNPDDEAAILGLLEAHPVRLVPNTHGNRVLANGEDLTPHLHTAEVDAVVSAVARHPRVRAYVNARLREVPPPFVVEGRDMGTAVFPHAPYKFYLTASPAVRARRRARERADDVAAIEKMLRLRDERDAKQSKPAEDAQVIDTSELTLDQVVGAIMRYLPAGLDA</sequence>
<evidence type="ECO:0000256" key="6">
    <source>
        <dbReference type="ARBA" id="ARBA00047615"/>
    </source>
</evidence>
<evidence type="ECO:0000256" key="3">
    <source>
        <dbReference type="ARBA" id="ARBA00022741"/>
    </source>
</evidence>
<name>E4U9R6_OCEP5</name>
<dbReference type="RefSeq" id="WP_013458400.1">
    <property type="nucleotide sequence ID" value="NC_014761.1"/>
</dbReference>
<dbReference type="InterPro" id="IPR003136">
    <property type="entry name" value="Cytidylate_kin"/>
</dbReference>
<keyword evidence="5 8" id="KW-0067">ATP-binding</keyword>
<evidence type="ECO:0000256" key="8">
    <source>
        <dbReference type="HAMAP-Rule" id="MF_00238"/>
    </source>
</evidence>
<reference evidence="11" key="1">
    <citation type="submission" date="2010-11" db="EMBL/GenBank/DDBJ databases">
        <title>The complete sequence of chromosome of Oceanithermus profundus DSM 14977.</title>
        <authorList>
            <consortium name="US DOE Joint Genome Institute (JGI-PGF)"/>
            <person name="Lucas S."/>
            <person name="Copeland A."/>
            <person name="Lapidus A."/>
            <person name="Bruce D."/>
            <person name="Goodwin L."/>
            <person name="Pitluck S."/>
            <person name="Kyrpides N."/>
            <person name="Mavromatis K."/>
            <person name="Pagani I."/>
            <person name="Ivanova N."/>
            <person name="Zhang X."/>
            <person name="Brettin T."/>
            <person name="Detter J.C."/>
            <person name="Tapia R."/>
            <person name="Han C."/>
            <person name="Land M."/>
            <person name="Hauser L."/>
            <person name="Markowitz V."/>
            <person name="Cheng J.-F."/>
            <person name="Hugenholtz P."/>
            <person name="Woyke T."/>
            <person name="Wu D."/>
            <person name="Tindall B."/>
            <person name="Faehnrich R."/>
            <person name="Brambilla E."/>
            <person name="Klenk H.-P."/>
            <person name="Eisen J.A."/>
        </authorList>
    </citation>
    <scope>NUCLEOTIDE SEQUENCE [LARGE SCALE GENOMIC DNA]</scope>
    <source>
        <strain evidence="11">DSM 14977 / NBRC 100410 / VKM B-2274 / 506</strain>
    </source>
</reference>
<evidence type="ECO:0000256" key="4">
    <source>
        <dbReference type="ARBA" id="ARBA00022777"/>
    </source>
</evidence>
<dbReference type="InterPro" id="IPR027417">
    <property type="entry name" value="P-loop_NTPase"/>
</dbReference>
<dbReference type="GO" id="GO:0006220">
    <property type="term" value="P:pyrimidine nucleotide metabolic process"/>
    <property type="evidence" value="ECO:0007669"/>
    <property type="project" value="UniProtKB-UniRule"/>
</dbReference>
<dbReference type="eggNOG" id="COG0283">
    <property type="taxonomic scope" value="Bacteria"/>
</dbReference>
<dbReference type="AlphaFoldDB" id="E4U9R6"/>
<feature type="domain" description="Cytidylate kinase" evidence="9">
    <location>
        <begin position="9"/>
        <end position="210"/>
    </location>
</feature>
<keyword evidence="2 8" id="KW-0808">Transferase</keyword>
<comment type="subcellular location">
    <subcellularLocation>
        <location evidence="8">Cytoplasm</location>
    </subcellularLocation>
</comment>
<dbReference type="GO" id="GO:0005524">
    <property type="term" value="F:ATP binding"/>
    <property type="evidence" value="ECO:0007669"/>
    <property type="project" value="UniProtKB-UniRule"/>
</dbReference>
<evidence type="ECO:0000313" key="11">
    <source>
        <dbReference type="Proteomes" id="UP000008722"/>
    </source>
</evidence>
<comment type="catalytic activity">
    <reaction evidence="7 8">
        <text>CMP + ATP = CDP + ADP</text>
        <dbReference type="Rhea" id="RHEA:11600"/>
        <dbReference type="ChEBI" id="CHEBI:30616"/>
        <dbReference type="ChEBI" id="CHEBI:58069"/>
        <dbReference type="ChEBI" id="CHEBI:60377"/>
        <dbReference type="ChEBI" id="CHEBI:456216"/>
        <dbReference type="EC" id="2.7.4.25"/>
    </reaction>
</comment>